<organism evidence="16">
    <name type="scientific">mine drainage metagenome</name>
    <dbReference type="NCBI Taxonomy" id="410659"/>
    <lineage>
        <taxon>unclassified sequences</taxon>
        <taxon>metagenomes</taxon>
        <taxon>ecological metagenomes</taxon>
    </lineage>
</organism>
<keyword evidence="6" id="KW-0536">Nodulation</keyword>
<dbReference type="PROSITE" id="PS51012">
    <property type="entry name" value="ABC_TM2"/>
    <property type="match status" value="1"/>
</dbReference>
<dbReference type="GO" id="GO:0043190">
    <property type="term" value="C:ATP-binding cassette (ABC) transporter complex"/>
    <property type="evidence" value="ECO:0007669"/>
    <property type="project" value="InterPro"/>
</dbReference>
<dbReference type="InterPro" id="IPR047817">
    <property type="entry name" value="ABC2_TM_bact-type"/>
</dbReference>
<feature type="transmembrane region" description="Helical" evidence="13">
    <location>
        <begin position="120"/>
        <end position="138"/>
    </location>
</feature>
<comment type="subcellular location">
    <subcellularLocation>
        <location evidence="1">Cell inner membrane</location>
        <topology evidence="1">Multi-pass membrane protein</topology>
    </subcellularLocation>
</comment>
<comment type="caution">
    <text evidence="16">The sequence shown here is derived from an EMBL/GenBank/DDBJ whole genome shotgun (WGS) entry which is preliminary data.</text>
</comment>
<dbReference type="InterPro" id="IPR000412">
    <property type="entry name" value="ABC_2_transport"/>
</dbReference>
<comment type="subunit">
    <text evidence="3">The complex is composed of two ATP-binding proteins (NodI) and two transmembrane proteins (NodJ).</text>
</comment>
<dbReference type="InterPro" id="IPR005981">
    <property type="entry name" value="ABC_transptNodJ"/>
</dbReference>
<evidence type="ECO:0000256" key="3">
    <source>
        <dbReference type="ARBA" id="ARBA00011350"/>
    </source>
</evidence>
<evidence type="ECO:0000256" key="4">
    <source>
        <dbReference type="ARBA" id="ARBA00014639"/>
    </source>
</evidence>
<reference evidence="16" key="1">
    <citation type="submission" date="2013-08" db="EMBL/GenBank/DDBJ databases">
        <authorList>
            <person name="Mendez C."/>
            <person name="Richter M."/>
            <person name="Ferrer M."/>
            <person name="Sanchez J."/>
        </authorList>
    </citation>
    <scope>NUCLEOTIDE SEQUENCE</scope>
</reference>
<dbReference type="PIRSF" id="PIRSF006648">
    <property type="entry name" value="DrrB"/>
    <property type="match status" value="1"/>
</dbReference>
<evidence type="ECO:0000256" key="1">
    <source>
        <dbReference type="ARBA" id="ARBA00004429"/>
    </source>
</evidence>
<comment type="function">
    <text evidence="12">Part of the ABC transporter complex NodIJ involved in the export of the nodulation factors (Nod factors), the bacterial signal molecules that induce symbiosis and subsequent nodulation induction. Nod factors are LCO (lipo-chitin oligosaccharide), a modified beta-1,4-linked N-acetylglucosamine oligosaccharide. This subunit encodes the transporter.</text>
</comment>
<dbReference type="PRINTS" id="PR00164">
    <property type="entry name" value="ABC2TRNSPORT"/>
</dbReference>
<dbReference type="NCBIfam" id="TIGR01291">
    <property type="entry name" value="nodJ"/>
    <property type="match status" value="1"/>
</dbReference>
<evidence type="ECO:0000313" key="15">
    <source>
        <dbReference type="EMBL" id="EQD32068.1"/>
    </source>
</evidence>
<gene>
    <name evidence="16" type="ORF">B1B_08731</name>
    <name evidence="15" type="ORF">B2A_13701</name>
</gene>
<evidence type="ECO:0000259" key="14">
    <source>
        <dbReference type="PROSITE" id="PS51012"/>
    </source>
</evidence>
<evidence type="ECO:0000313" key="16">
    <source>
        <dbReference type="EMBL" id="EQD57579.1"/>
    </source>
</evidence>
<evidence type="ECO:0000256" key="6">
    <source>
        <dbReference type="ARBA" id="ARBA00022458"/>
    </source>
</evidence>
<dbReference type="PANTHER" id="PTHR43229:SF2">
    <property type="entry name" value="NODULATION PROTEIN J"/>
    <property type="match status" value="1"/>
</dbReference>
<keyword evidence="5" id="KW-0813">Transport</keyword>
<dbReference type="Pfam" id="PF01061">
    <property type="entry name" value="ABC2_membrane"/>
    <property type="match status" value="1"/>
</dbReference>
<dbReference type="EMBL" id="AUZZ01009926">
    <property type="protein sequence ID" value="EQD32068.1"/>
    <property type="molecule type" value="Genomic_DNA"/>
</dbReference>
<feature type="transmembrane region" description="Helical" evidence="13">
    <location>
        <begin position="173"/>
        <end position="192"/>
    </location>
</feature>
<evidence type="ECO:0000256" key="8">
    <source>
        <dbReference type="ARBA" id="ARBA00022519"/>
    </source>
</evidence>
<feature type="transmembrane region" description="Helical" evidence="13">
    <location>
        <begin position="229"/>
        <end position="251"/>
    </location>
</feature>
<feature type="transmembrane region" description="Helical" evidence="13">
    <location>
        <begin position="145"/>
        <end position="167"/>
    </location>
</feature>
<dbReference type="EMBL" id="AUZY01005722">
    <property type="protein sequence ID" value="EQD57579.1"/>
    <property type="molecule type" value="Genomic_DNA"/>
</dbReference>
<name>T1BWQ9_9ZZZZ</name>
<keyword evidence="7" id="KW-1003">Cell membrane</keyword>
<accession>T1BWQ9</accession>
<dbReference type="InterPro" id="IPR013525">
    <property type="entry name" value="ABC2_TM"/>
</dbReference>
<evidence type="ECO:0000256" key="12">
    <source>
        <dbReference type="ARBA" id="ARBA00025119"/>
    </source>
</evidence>
<feature type="transmembrane region" description="Helical" evidence="13">
    <location>
        <begin position="26"/>
        <end position="48"/>
    </location>
</feature>
<feature type="domain" description="ABC transmembrane type-2" evidence="14">
    <location>
        <begin position="28"/>
        <end position="254"/>
    </location>
</feature>
<dbReference type="PANTHER" id="PTHR43229">
    <property type="entry name" value="NODULATION PROTEIN J"/>
    <property type="match status" value="1"/>
</dbReference>
<keyword evidence="9 13" id="KW-0812">Transmembrane</keyword>
<sequence length="257" mass="28400">MRLTLWPGLGFGSVWARNFLVWKKLMIPSLIANFGEPLLYLLAFGYGFGHFVKTMDHLPYLVFLATGIVCSSAMNAASFEALYSAFTRLEMQKTWEAILTAPLEPADLILGEVSWAATKGLINALAIVLVGLVLGLWWGPGMLWVLPVILCMGFAFASLAMVMTVLARSYDFFVYYMILVLTPLLLISGVFFPLEALPRPVVQVAEWLPLTHAIALIRPLLVGQAPRDIWVHLAVLIAYGVGGYSLATAIATRRLRR</sequence>
<protein>
    <recommendedName>
        <fullName evidence="4">Nodulation protein J</fullName>
    </recommendedName>
</protein>
<dbReference type="GO" id="GO:0015772">
    <property type="term" value="P:oligosaccharide transport"/>
    <property type="evidence" value="ECO:0007669"/>
    <property type="project" value="InterPro"/>
</dbReference>
<feature type="transmembrane region" description="Helical" evidence="13">
    <location>
        <begin position="60"/>
        <end position="86"/>
    </location>
</feature>
<evidence type="ECO:0000256" key="11">
    <source>
        <dbReference type="ARBA" id="ARBA00023136"/>
    </source>
</evidence>
<evidence type="ECO:0000256" key="2">
    <source>
        <dbReference type="ARBA" id="ARBA00008394"/>
    </source>
</evidence>
<reference evidence="16" key="2">
    <citation type="journal article" date="2014" name="ISME J.">
        <title>Microbial stratification in low pH oxic and suboxic macroscopic growths along an acid mine drainage.</title>
        <authorList>
            <person name="Mendez-Garcia C."/>
            <person name="Mesa V."/>
            <person name="Sprenger R.R."/>
            <person name="Richter M."/>
            <person name="Diez M.S."/>
            <person name="Solano J."/>
            <person name="Bargiela R."/>
            <person name="Golyshina O.V."/>
            <person name="Manteca A."/>
            <person name="Ramos J.L."/>
            <person name="Gallego J.R."/>
            <person name="Llorente I."/>
            <person name="Martins Dos Santos V.A."/>
            <person name="Jensen O.N."/>
            <person name="Pelaez A.I."/>
            <person name="Sanchez J."/>
            <person name="Ferrer M."/>
        </authorList>
    </citation>
    <scope>NUCLEOTIDE SEQUENCE</scope>
</reference>
<keyword evidence="11 13" id="KW-0472">Membrane</keyword>
<evidence type="ECO:0000256" key="9">
    <source>
        <dbReference type="ARBA" id="ARBA00022692"/>
    </source>
</evidence>
<evidence type="ECO:0000256" key="7">
    <source>
        <dbReference type="ARBA" id="ARBA00022475"/>
    </source>
</evidence>
<comment type="similarity">
    <text evidence="2">Belongs to the ABC-2 integral membrane protein family. Lipooligosaccharide exporter (TC 3.A.1.102) subfamily.</text>
</comment>
<evidence type="ECO:0000256" key="10">
    <source>
        <dbReference type="ARBA" id="ARBA00022989"/>
    </source>
</evidence>
<dbReference type="InterPro" id="IPR051784">
    <property type="entry name" value="Nod_factor_ABC_transporter"/>
</dbReference>
<keyword evidence="10 13" id="KW-1133">Transmembrane helix</keyword>
<dbReference type="AlphaFoldDB" id="T1BWQ9"/>
<evidence type="ECO:0000256" key="13">
    <source>
        <dbReference type="SAM" id="Phobius"/>
    </source>
</evidence>
<dbReference type="GO" id="GO:0140359">
    <property type="term" value="F:ABC-type transporter activity"/>
    <property type="evidence" value="ECO:0007669"/>
    <property type="project" value="InterPro"/>
</dbReference>
<dbReference type="GO" id="GO:0009877">
    <property type="term" value="P:nodulation"/>
    <property type="evidence" value="ECO:0007669"/>
    <property type="project" value="UniProtKB-KW"/>
</dbReference>
<evidence type="ECO:0000256" key="5">
    <source>
        <dbReference type="ARBA" id="ARBA00022448"/>
    </source>
</evidence>
<keyword evidence="8" id="KW-0997">Cell inner membrane</keyword>
<proteinExistence type="inferred from homology"/>